<reference evidence="1" key="1">
    <citation type="submission" date="2022-11" db="EMBL/GenBank/DDBJ databases">
        <title>Complete genome sequence of Methanogenium organophilum DSM 3596.</title>
        <authorList>
            <person name="Chen S.-C."/>
            <person name="Lai S.-J."/>
            <person name="You Y.-T."/>
        </authorList>
    </citation>
    <scope>NUCLEOTIDE SEQUENCE</scope>
    <source>
        <strain evidence="1">DSM 3596</strain>
    </source>
</reference>
<organism evidence="1 2">
    <name type="scientific">Methanogenium organophilum</name>
    <dbReference type="NCBI Taxonomy" id="2199"/>
    <lineage>
        <taxon>Archaea</taxon>
        <taxon>Methanobacteriati</taxon>
        <taxon>Methanobacteriota</taxon>
        <taxon>Stenosarchaea group</taxon>
        <taxon>Methanomicrobia</taxon>
        <taxon>Methanomicrobiales</taxon>
        <taxon>Methanomicrobiaceae</taxon>
        <taxon>Methanogenium</taxon>
    </lineage>
</organism>
<accession>A0A9X9S5H2</accession>
<evidence type="ECO:0000313" key="2">
    <source>
        <dbReference type="Proteomes" id="UP001163096"/>
    </source>
</evidence>
<keyword evidence="2" id="KW-1185">Reference proteome</keyword>
<sequence>MSAMSPSEKNEPKSSPYRVILHGRLSDPTQKIRECSAILDHWDVFTENREDRILDEHLSTAMIGSAYTQSSPPLTVRQLFGLWRNGHGIHTRFYDETGEPVPGPLYMVGMGGSVLSGAFVFWGVVPSQELIVVSNISPEPGRCKVPSNSILYAKAAKGE</sequence>
<proteinExistence type="predicted"/>
<dbReference type="KEGG" id="mou:OU421_02765"/>
<dbReference type="Proteomes" id="UP001163096">
    <property type="component" value="Chromosome"/>
</dbReference>
<dbReference type="AlphaFoldDB" id="A0A9X9S5H2"/>
<dbReference type="RefSeq" id="WP_268187088.1">
    <property type="nucleotide sequence ID" value="NZ_CP113361.1"/>
</dbReference>
<name>A0A9X9S5H2_METOG</name>
<evidence type="ECO:0000313" key="1">
    <source>
        <dbReference type="EMBL" id="WAI01813.1"/>
    </source>
</evidence>
<protein>
    <submittedName>
        <fullName evidence="1">Uncharacterized protein</fullName>
    </submittedName>
</protein>
<dbReference type="EMBL" id="CP113361">
    <property type="protein sequence ID" value="WAI01813.1"/>
    <property type="molecule type" value="Genomic_DNA"/>
</dbReference>
<dbReference type="GeneID" id="76833989"/>
<gene>
    <name evidence="1" type="ORF">OU421_02765</name>
</gene>